<gene>
    <name evidence="2" type="ORF">GSMUA_97580.1</name>
</gene>
<protein>
    <submittedName>
        <fullName evidence="2">(wild Malaysian banana) hypothetical protein</fullName>
    </submittedName>
</protein>
<proteinExistence type="predicted"/>
<dbReference type="EMBL" id="HG996466">
    <property type="protein sequence ID" value="CAG1860454.1"/>
    <property type="molecule type" value="Genomic_DNA"/>
</dbReference>
<feature type="region of interest" description="Disordered" evidence="1">
    <location>
        <begin position="92"/>
        <end position="153"/>
    </location>
</feature>
<feature type="compositionally biased region" description="Low complexity" evidence="1">
    <location>
        <begin position="1"/>
        <end position="17"/>
    </location>
</feature>
<feature type="compositionally biased region" description="Basic residues" evidence="1">
    <location>
        <begin position="513"/>
        <end position="524"/>
    </location>
</feature>
<accession>A0A804HWV8</accession>
<keyword evidence="4" id="KW-1185">Reference proteome</keyword>
<feature type="region of interest" description="Disordered" evidence="1">
    <location>
        <begin position="567"/>
        <end position="621"/>
    </location>
</feature>
<feature type="compositionally biased region" description="Basic and acidic residues" evidence="1">
    <location>
        <begin position="540"/>
        <end position="551"/>
    </location>
</feature>
<dbReference type="AlphaFoldDB" id="A0A804HWV8"/>
<evidence type="ECO:0000313" key="2">
    <source>
        <dbReference type="EMBL" id="CAG1860454.1"/>
    </source>
</evidence>
<dbReference type="Gramene" id="Ma01_t21700.1">
    <property type="protein sequence ID" value="Ma01_p21700.1"/>
    <property type="gene ID" value="Ma01_g21700"/>
</dbReference>
<organism evidence="3 4">
    <name type="scientific">Musa acuminata subsp. malaccensis</name>
    <name type="common">Wild banana</name>
    <name type="synonym">Musa malaccensis</name>
    <dbReference type="NCBI Taxonomy" id="214687"/>
    <lineage>
        <taxon>Eukaryota</taxon>
        <taxon>Viridiplantae</taxon>
        <taxon>Streptophyta</taxon>
        <taxon>Embryophyta</taxon>
        <taxon>Tracheophyta</taxon>
        <taxon>Spermatophyta</taxon>
        <taxon>Magnoliopsida</taxon>
        <taxon>Liliopsida</taxon>
        <taxon>Zingiberales</taxon>
        <taxon>Musaceae</taxon>
        <taxon>Musa</taxon>
    </lineage>
</organism>
<sequence length="694" mass="78101">MEAAASASASASASPASLEARDKESALENLWSELLALKELYGLLQHTEAQDVPQGEMKEGLGEKSRNLMRRLLDGATQQALQHHHAKIMPSEAPYQDHTSPGTAQQEHRLLLPPRDEGHPIDSKREENLEECHQAPEKSGTCEPPPPPPPRQTIVFRAVSTAVPQTEQIRRRSCDLKRLNSCRSSRSLILRDQKKKRLHATSSAHGLPRRHLPVHHDHFDRVSNHRSSKGNENPCHLHAERSTKASHQSHPLPVGTSPSNAATSGSQKRNCVETASDRPVTRPDRTSVITYRFDADSAEEKLPGCGSAKDVRSKIEPLTVPVKSKELQWSNRQPGPVDVMQSPVPGIKRCVTPDETAHKFEANTKMEQREQVQLEKQRSHRSNRGQRTPGVMRRNQPCHTWTKVDQQQQQLTLRSTRHAEKVHKMKRSGEAELGVSHRRKLPPRRASSRRTCRQSSDHSPSSTSRSSASAKSSESSSGTGRVASREGSTVSSRTVPGRSRRPIKLSAPVTDKHPHHRALSRHHQSAVSTPAAVGTTRSSHPKETKTQEGRLRRIRNKLSIIFHHHHHHHLNQGQVGGDDSSEDGDGVERRHRSSREHLWNIIRRTSQADQVGRTGRRAPTQRQHGHLYAFLEGVIRQVLILARRKRKAVLPNKPVRAGKAKRVRWWQRLRRRGRRARLALPRLRLGFGRATRKT</sequence>
<evidence type="ECO:0000313" key="3">
    <source>
        <dbReference type="EnsemblPlants" id="Ma01_p21700.1"/>
    </source>
</evidence>
<feature type="region of interest" description="Disordered" evidence="1">
    <location>
        <begin position="241"/>
        <end position="281"/>
    </location>
</feature>
<feature type="region of interest" description="Disordered" evidence="1">
    <location>
        <begin position="1"/>
        <end position="24"/>
    </location>
</feature>
<reference evidence="2" key="1">
    <citation type="submission" date="2021-03" db="EMBL/GenBank/DDBJ databases">
        <authorList>
            <consortium name="Genoscope - CEA"/>
            <person name="William W."/>
        </authorList>
    </citation>
    <scope>NUCLEOTIDE SEQUENCE</scope>
    <source>
        <strain evidence="2">Doubled-haploid Pahang</strain>
    </source>
</reference>
<feature type="compositionally biased region" description="Polar residues" evidence="1">
    <location>
        <begin position="256"/>
        <end position="269"/>
    </location>
</feature>
<feature type="region of interest" description="Disordered" evidence="1">
    <location>
        <begin position="361"/>
        <end position="551"/>
    </location>
</feature>
<dbReference type="EnsemblPlants" id="Ma01_t21700.1">
    <property type="protein sequence ID" value="Ma01_p21700.1"/>
    <property type="gene ID" value="Ma01_g21700"/>
</dbReference>
<dbReference type="Proteomes" id="UP000012960">
    <property type="component" value="Unplaced"/>
</dbReference>
<name>A0A804HWV8_MUSAM</name>
<feature type="compositionally biased region" description="Basic residues" evidence="1">
    <location>
        <begin position="436"/>
        <end position="452"/>
    </location>
</feature>
<feature type="region of interest" description="Disordered" evidence="1">
    <location>
        <begin position="191"/>
        <end position="215"/>
    </location>
</feature>
<evidence type="ECO:0000313" key="4">
    <source>
        <dbReference type="Proteomes" id="UP000012960"/>
    </source>
</evidence>
<feature type="compositionally biased region" description="Basic and acidic residues" evidence="1">
    <location>
        <begin position="361"/>
        <end position="377"/>
    </location>
</feature>
<feature type="compositionally biased region" description="Basic and acidic residues" evidence="1">
    <location>
        <begin position="106"/>
        <end position="136"/>
    </location>
</feature>
<feature type="compositionally biased region" description="Low complexity" evidence="1">
    <location>
        <begin position="457"/>
        <end position="477"/>
    </location>
</feature>
<evidence type="ECO:0000256" key="1">
    <source>
        <dbReference type="SAM" id="MobiDB-lite"/>
    </source>
</evidence>
<dbReference type="InParanoid" id="A0A804HWV8"/>
<reference evidence="3" key="2">
    <citation type="submission" date="2021-05" db="UniProtKB">
        <authorList>
            <consortium name="EnsemblPlants"/>
        </authorList>
    </citation>
    <scope>IDENTIFICATION</scope>
    <source>
        <strain evidence="3">subsp. malaccensis</strain>
    </source>
</reference>